<keyword evidence="3" id="KW-1185">Reference proteome</keyword>
<keyword evidence="1" id="KW-0472">Membrane</keyword>
<reference evidence="2 3" key="1">
    <citation type="submission" date="2016-07" db="EMBL/GenBank/DDBJ databases">
        <title>Acinetobacter sp. ANC 4603.</title>
        <authorList>
            <person name="Radolfova-Krizova L."/>
            <person name="Nemec A."/>
        </authorList>
    </citation>
    <scope>NUCLEOTIDE SEQUENCE [LARGE SCALE GENOMIC DNA]</scope>
    <source>
        <strain evidence="2 3">ANC 4603</strain>
    </source>
</reference>
<name>A0A1C3D0E8_9GAMM</name>
<keyword evidence="1" id="KW-0812">Transmembrane</keyword>
<dbReference type="AlphaFoldDB" id="A0A1C3D0E8"/>
<comment type="caution">
    <text evidence="2">The sequence shown here is derived from an EMBL/GenBank/DDBJ whole genome shotgun (WGS) entry which is preliminary data.</text>
</comment>
<dbReference type="EMBL" id="MBDL01000001">
    <property type="protein sequence ID" value="ODA14515.1"/>
    <property type="molecule type" value="Genomic_DNA"/>
</dbReference>
<keyword evidence="1" id="KW-1133">Transmembrane helix</keyword>
<proteinExistence type="predicted"/>
<feature type="transmembrane region" description="Helical" evidence="1">
    <location>
        <begin position="16"/>
        <end position="37"/>
    </location>
</feature>
<gene>
    <name evidence="2" type="ORF">BBP83_01560</name>
</gene>
<evidence type="ECO:0000313" key="3">
    <source>
        <dbReference type="Proteomes" id="UP000186553"/>
    </source>
</evidence>
<dbReference type="Proteomes" id="UP000186553">
    <property type="component" value="Unassembled WGS sequence"/>
</dbReference>
<protein>
    <submittedName>
        <fullName evidence="2">Uncharacterized protein</fullName>
    </submittedName>
</protein>
<sequence length="65" mass="7996">MSRIKQFNRHAVKYQIWFSLHLFIFTAKNHVFAYFLFKTQGAIRFFQSSMHKKATLWLLFYHPLI</sequence>
<organism evidence="2 3">
    <name type="scientific">Acinetobacter celticus</name>
    <dbReference type="NCBI Taxonomy" id="1891224"/>
    <lineage>
        <taxon>Bacteria</taxon>
        <taxon>Pseudomonadati</taxon>
        <taxon>Pseudomonadota</taxon>
        <taxon>Gammaproteobacteria</taxon>
        <taxon>Moraxellales</taxon>
        <taxon>Moraxellaceae</taxon>
        <taxon>Acinetobacter</taxon>
    </lineage>
</organism>
<evidence type="ECO:0000313" key="2">
    <source>
        <dbReference type="EMBL" id="ODA14515.1"/>
    </source>
</evidence>
<evidence type="ECO:0000256" key="1">
    <source>
        <dbReference type="SAM" id="Phobius"/>
    </source>
</evidence>
<accession>A0A1C3D0E8</accession>